<dbReference type="EC" id="3.2.1.8" evidence="4 11"/>
<evidence type="ECO:0000256" key="2">
    <source>
        <dbReference type="ARBA" id="ARBA00004851"/>
    </source>
</evidence>
<organism evidence="15 16">
    <name type="scientific">Parathielavia appendiculata</name>
    <dbReference type="NCBI Taxonomy" id="2587402"/>
    <lineage>
        <taxon>Eukaryota</taxon>
        <taxon>Fungi</taxon>
        <taxon>Dikarya</taxon>
        <taxon>Ascomycota</taxon>
        <taxon>Pezizomycotina</taxon>
        <taxon>Sordariomycetes</taxon>
        <taxon>Sordariomycetidae</taxon>
        <taxon>Sordariales</taxon>
        <taxon>Chaetomiaceae</taxon>
        <taxon>Parathielavia</taxon>
    </lineage>
</organism>
<comment type="pathway">
    <text evidence="2 11 12">Glycan degradation; xylan degradation.</text>
</comment>
<keyword evidence="7 11" id="KW-0378">Hydrolase</keyword>
<protein>
    <recommendedName>
        <fullName evidence="4 11">Endo-1,4-beta-xylanase</fullName>
        <ecNumber evidence="4 11">3.2.1.8</ecNumber>
    </recommendedName>
</protein>
<name>A0AAN6YYC0_9PEZI</name>
<dbReference type="RefSeq" id="XP_062641876.1">
    <property type="nucleotide sequence ID" value="XM_062797491.1"/>
</dbReference>
<evidence type="ECO:0000256" key="12">
    <source>
        <dbReference type="RuleBase" id="RU362015"/>
    </source>
</evidence>
<evidence type="ECO:0000313" key="16">
    <source>
        <dbReference type="Proteomes" id="UP001302602"/>
    </source>
</evidence>
<dbReference type="PANTHER" id="PTHR46828">
    <property type="entry name" value="ENDO-1,4-BETA-XYLANASE A-RELATED"/>
    <property type="match status" value="1"/>
</dbReference>
<evidence type="ECO:0000256" key="5">
    <source>
        <dbReference type="ARBA" id="ARBA00022651"/>
    </source>
</evidence>
<keyword evidence="5 11" id="KW-0858">Xylan degradation</keyword>
<dbReference type="Pfam" id="PF00457">
    <property type="entry name" value="Glyco_hydro_11"/>
    <property type="match status" value="1"/>
</dbReference>
<dbReference type="Proteomes" id="UP001302602">
    <property type="component" value="Unassembled WGS sequence"/>
</dbReference>
<comment type="similarity">
    <text evidence="3 11 12">Belongs to the glycosyl hydrolase 11 (cellulase G) family.</text>
</comment>
<dbReference type="SUPFAM" id="SSF49899">
    <property type="entry name" value="Concanavalin A-like lectins/glucanases"/>
    <property type="match status" value="1"/>
</dbReference>
<evidence type="ECO:0000256" key="13">
    <source>
        <dbReference type="SAM" id="SignalP"/>
    </source>
</evidence>
<feature type="domain" description="GH11" evidence="14">
    <location>
        <begin position="32"/>
        <end position="221"/>
    </location>
</feature>
<evidence type="ECO:0000256" key="8">
    <source>
        <dbReference type="ARBA" id="ARBA00023277"/>
    </source>
</evidence>
<dbReference type="InterPro" id="IPR001137">
    <property type="entry name" value="Glyco_hydro_11"/>
</dbReference>
<evidence type="ECO:0000256" key="7">
    <source>
        <dbReference type="ARBA" id="ARBA00022801"/>
    </source>
</evidence>
<dbReference type="InterPro" id="IPR013319">
    <property type="entry name" value="GH11/12"/>
</dbReference>
<comment type="caution">
    <text evidence="15">The sequence shown here is derived from an EMBL/GenBank/DDBJ whole genome shotgun (WGS) entry which is preliminary data.</text>
</comment>
<comment type="catalytic activity">
    <reaction evidence="1 11 12">
        <text>Endohydrolysis of (1-&gt;4)-beta-D-xylosidic linkages in xylans.</text>
        <dbReference type="EC" id="3.2.1.8"/>
    </reaction>
</comment>
<dbReference type="AlphaFoldDB" id="A0AAN6YYC0"/>
<dbReference type="PANTHER" id="PTHR46828:SF2">
    <property type="entry name" value="ENDO-1,4-BETA-XYLANASE A-RELATED"/>
    <property type="match status" value="1"/>
</dbReference>
<dbReference type="GeneID" id="87834269"/>
<feature type="active site" description="Nucleophile" evidence="11">
    <location>
        <position position="116"/>
    </location>
</feature>
<dbReference type="PROSITE" id="PS00776">
    <property type="entry name" value="GH11_1"/>
    <property type="match status" value="1"/>
</dbReference>
<dbReference type="GO" id="GO:0031176">
    <property type="term" value="F:endo-1,4-beta-xylanase activity"/>
    <property type="evidence" value="ECO:0007669"/>
    <property type="project" value="UniProtKB-UniRule"/>
</dbReference>
<feature type="active site" description="Proton donor" evidence="11">
    <location>
        <position position="208"/>
    </location>
</feature>
<evidence type="ECO:0000256" key="11">
    <source>
        <dbReference type="PROSITE-ProRule" id="PRU01097"/>
    </source>
</evidence>
<evidence type="ECO:0000313" key="15">
    <source>
        <dbReference type="EMBL" id="KAK4118103.1"/>
    </source>
</evidence>
<proteinExistence type="inferred from homology"/>
<feature type="chain" id="PRO_5042941343" description="Endo-1,4-beta-xylanase" evidence="13">
    <location>
        <begin position="17"/>
        <end position="221"/>
    </location>
</feature>
<accession>A0AAN6YYC0</accession>
<dbReference type="InterPro" id="IPR013320">
    <property type="entry name" value="ConA-like_dom_sf"/>
</dbReference>
<dbReference type="PRINTS" id="PR00911">
    <property type="entry name" value="GLHYDRLASE11"/>
</dbReference>
<evidence type="ECO:0000256" key="9">
    <source>
        <dbReference type="ARBA" id="ARBA00023295"/>
    </source>
</evidence>
<dbReference type="InterPro" id="IPR018208">
    <property type="entry name" value="GH11_AS_1"/>
</dbReference>
<keyword evidence="10 11" id="KW-0624">Polysaccharide degradation</keyword>
<keyword evidence="8 11" id="KW-0119">Carbohydrate metabolism</keyword>
<dbReference type="PROSITE" id="PS51761">
    <property type="entry name" value="GH11_3"/>
    <property type="match status" value="1"/>
</dbReference>
<keyword evidence="9 11" id="KW-0326">Glycosidase</keyword>
<evidence type="ECO:0000259" key="14">
    <source>
        <dbReference type="PROSITE" id="PS51761"/>
    </source>
</evidence>
<evidence type="ECO:0000256" key="1">
    <source>
        <dbReference type="ARBA" id="ARBA00000681"/>
    </source>
</evidence>
<dbReference type="InterPro" id="IPR033123">
    <property type="entry name" value="GH11_dom"/>
</dbReference>
<reference evidence="15" key="1">
    <citation type="journal article" date="2023" name="Mol. Phylogenet. Evol.">
        <title>Genome-scale phylogeny and comparative genomics of the fungal order Sordariales.</title>
        <authorList>
            <person name="Hensen N."/>
            <person name="Bonometti L."/>
            <person name="Westerberg I."/>
            <person name="Brannstrom I.O."/>
            <person name="Guillou S."/>
            <person name="Cros-Aarteil S."/>
            <person name="Calhoun S."/>
            <person name="Haridas S."/>
            <person name="Kuo A."/>
            <person name="Mondo S."/>
            <person name="Pangilinan J."/>
            <person name="Riley R."/>
            <person name="LaButti K."/>
            <person name="Andreopoulos B."/>
            <person name="Lipzen A."/>
            <person name="Chen C."/>
            <person name="Yan M."/>
            <person name="Daum C."/>
            <person name="Ng V."/>
            <person name="Clum A."/>
            <person name="Steindorff A."/>
            <person name="Ohm R.A."/>
            <person name="Martin F."/>
            <person name="Silar P."/>
            <person name="Natvig D.O."/>
            <person name="Lalanne C."/>
            <person name="Gautier V."/>
            <person name="Ament-Velasquez S.L."/>
            <person name="Kruys A."/>
            <person name="Hutchinson M.I."/>
            <person name="Powell A.J."/>
            <person name="Barry K."/>
            <person name="Miller A.N."/>
            <person name="Grigoriev I.V."/>
            <person name="Debuchy R."/>
            <person name="Gladieux P."/>
            <person name="Hiltunen Thoren M."/>
            <person name="Johannesson H."/>
        </authorList>
    </citation>
    <scope>NUCLEOTIDE SEQUENCE</scope>
    <source>
        <strain evidence="15">CBS 731.68</strain>
    </source>
</reference>
<evidence type="ECO:0000256" key="4">
    <source>
        <dbReference type="ARBA" id="ARBA00012590"/>
    </source>
</evidence>
<feature type="signal peptide" evidence="13">
    <location>
        <begin position="1"/>
        <end position="16"/>
    </location>
</feature>
<dbReference type="InterPro" id="IPR033119">
    <property type="entry name" value="GH11_AS_2"/>
</dbReference>
<keyword evidence="6 13" id="KW-0732">Signal</keyword>
<evidence type="ECO:0000256" key="3">
    <source>
        <dbReference type="ARBA" id="ARBA00007792"/>
    </source>
</evidence>
<reference evidence="15" key="2">
    <citation type="submission" date="2023-05" db="EMBL/GenBank/DDBJ databases">
        <authorList>
            <consortium name="Lawrence Berkeley National Laboratory"/>
            <person name="Steindorff A."/>
            <person name="Hensen N."/>
            <person name="Bonometti L."/>
            <person name="Westerberg I."/>
            <person name="Brannstrom I.O."/>
            <person name="Guillou S."/>
            <person name="Cros-Aarteil S."/>
            <person name="Calhoun S."/>
            <person name="Haridas S."/>
            <person name="Kuo A."/>
            <person name="Mondo S."/>
            <person name="Pangilinan J."/>
            <person name="Riley R."/>
            <person name="Labutti K."/>
            <person name="Andreopoulos B."/>
            <person name="Lipzen A."/>
            <person name="Chen C."/>
            <person name="Yanf M."/>
            <person name="Daum C."/>
            <person name="Ng V."/>
            <person name="Clum A."/>
            <person name="Ohm R."/>
            <person name="Martin F."/>
            <person name="Silar P."/>
            <person name="Natvig D."/>
            <person name="Lalanne C."/>
            <person name="Gautier V."/>
            <person name="Ament-Velasquez S.L."/>
            <person name="Kruys A."/>
            <person name="Hutchinson M.I."/>
            <person name="Powell A.J."/>
            <person name="Barry K."/>
            <person name="Miller A.N."/>
            <person name="Grigoriev I.V."/>
            <person name="Debuchy R."/>
            <person name="Gladieux P."/>
            <person name="Thoren M.H."/>
            <person name="Johannesson H."/>
        </authorList>
    </citation>
    <scope>NUCLEOTIDE SEQUENCE</scope>
    <source>
        <strain evidence="15">CBS 731.68</strain>
    </source>
</reference>
<dbReference type="GO" id="GO:0045493">
    <property type="term" value="P:xylan catabolic process"/>
    <property type="evidence" value="ECO:0007669"/>
    <property type="project" value="UniProtKB-UniRule"/>
</dbReference>
<dbReference type="Gene3D" id="2.60.120.180">
    <property type="match status" value="1"/>
</dbReference>
<keyword evidence="16" id="KW-1185">Reference proteome</keyword>
<dbReference type="PROSITE" id="PS00777">
    <property type="entry name" value="GH11_2"/>
    <property type="match status" value="1"/>
</dbReference>
<dbReference type="EMBL" id="MU853284">
    <property type="protein sequence ID" value="KAK4118103.1"/>
    <property type="molecule type" value="Genomic_DNA"/>
</dbReference>
<gene>
    <name evidence="15" type="ORF">N657DRAFT_717683</name>
</gene>
<sequence>MFSLKALILIAAGALALPSNTNGIHDLLQARAGTPSSNGQHNGYYYSFWTDGGGTVNYQNGDKGNFAVNWKNCSNFYGGKGWKPGTSQTVNFNGTFTTSGNGYLSIYGWTTSPQTEYYIIESHGTYDPSKYVRVLGSYSSDGSVYKLARTSRIIYPPTSPLGAVQHQYYAVRQDKRTSGTVDVGNHVRVWQEKGLKLGKHDFQIVAVEGYQSSGEADVTVW</sequence>
<evidence type="ECO:0000256" key="6">
    <source>
        <dbReference type="ARBA" id="ARBA00022729"/>
    </source>
</evidence>
<evidence type="ECO:0000256" key="10">
    <source>
        <dbReference type="ARBA" id="ARBA00023326"/>
    </source>
</evidence>